<gene>
    <name evidence="6" type="ORF">B843_02280</name>
</gene>
<dbReference type="EMBL" id="CP004353">
    <property type="protein sequence ID" value="AHI21848.1"/>
    <property type="molecule type" value="Genomic_DNA"/>
</dbReference>
<dbReference type="GO" id="GO:0004564">
    <property type="term" value="F:beta-fructofuranosidase activity"/>
    <property type="evidence" value="ECO:0007669"/>
    <property type="project" value="UniProtKB-EC"/>
</dbReference>
<evidence type="ECO:0000256" key="2">
    <source>
        <dbReference type="ARBA" id="ARBA00012758"/>
    </source>
</evidence>
<dbReference type="SUPFAM" id="SSF75005">
    <property type="entry name" value="Arabinanase/levansucrase/invertase"/>
    <property type="match status" value="1"/>
</dbReference>
<dbReference type="InterPro" id="IPR001362">
    <property type="entry name" value="Glyco_hydro_32"/>
</dbReference>
<dbReference type="Gene3D" id="2.115.10.20">
    <property type="entry name" value="Glycosyl hydrolase domain, family 43"/>
    <property type="match status" value="1"/>
</dbReference>
<sequence>MSENRYRPRFHITAPTGRLNDPNGLFIEDGVLHVFFQKDPAYPFGAKRTGWGHASTPLQGEGAGEWTHHPDALYPDAAYDANGCYSGGAIRDEAGNVHLFYTGNLKETDPATGEMARRATQNSVSVEEVSSGLGGVFRRNPNNPLIDGPAEGYTAHYRDPMITRDPEGAAAYRMVIGAQRADETGAVVLYRSDDLERWEFAGELGFDVSSAEPGTSPDLVPGGYMWECPNLLSIRDEADGERYELFIICPQGLERQVDEAGTTHYASSDQCGYLVGHLEGTTFRVVRGFTELDYGHQFYAPQAVAEQGGLVPDSYLLFGWMGLPAQDDTPSVESEGWVHSLTLPRRVSLHGRTLRQRLVLPEIVCNRVEDHSMPDVGNVLHASELLKQEKVTFSVIDTSESVVVSATYSPLGQGSLSLTYKGDTRVVPCTPGELEIFVDGATVEITAQDGERAFSIAAFPTPGTRWSRIEFNR</sequence>
<dbReference type="RefSeq" id="WP_025251907.1">
    <property type="nucleotide sequence ID" value="NZ_CP004353.1"/>
</dbReference>
<evidence type="ECO:0000313" key="7">
    <source>
        <dbReference type="Proteomes" id="UP000019222"/>
    </source>
</evidence>
<comment type="similarity">
    <text evidence="1">Belongs to the glycosyl hydrolase 32 family.</text>
</comment>
<evidence type="ECO:0000256" key="3">
    <source>
        <dbReference type="ARBA" id="ARBA00022801"/>
    </source>
</evidence>
<dbReference type="GO" id="GO:0005975">
    <property type="term" value="P:carbohydrate metabolic process"/>
    <property type="evidence" value="ECO:0007669"/>
    <property type="project" value="InterPro"/>
</dbReference>
<dbReference type="InterPro" id="IPR013148">
    <property type="entry name" value="Glyco_hydro_32_N"/>
</dbReference>
<keyword evidence="7" id="KW-1185">Reference proteome</keyword>
<evidence type="ECO:0000259" key="5">
    <source>
        <dbReference type="Pfam" id="PF00251"/>
    </source>
</evidence>
<dbReference type="eggNOG" id="COG1621">
    <property type="taxonomic scope" value="Bacteria"/>
</dbReference>
<dbReference type="STRING" id="1224164.B843_02280"/>
<dbReference type="KEGG" id="cvt:B843_02280"/>
<name>W5Y5S6_9CORY</name>
<accession>W5Y5S6</accession>
<dbReference type="Pfam" id="PF00251">
    <property type="entry name" value="Glyco_hydro_32N"/>
    <property type="match status" value="1"/>
</dbReference>
<dbReference type="EC" id="3.2.1.26" evidence="2"/>
<feature type="domain" description="Glycosyl hydrolase family 32 N-terminal" evidence="5">
    <location>
        <begin position="11"/>
        <end position="356"/>
    </location>
</feature>
<dbReference type="SMART" id="SM00640">
    <property type="entry name" value="Glyco_32"/>
    <property type="match status" value="1"/>
</dbReference>
<dbReference type="InterPro" id="IPR051214">
    <property type="entry name" value="GH32_Enzymes"/>
</dbReference>
<dbReference type="PANTHER" id="PTHR43101">
    <property type="entry name" value="BETA-FRUCTOSIDASE"/>
    <property type="match status" value="1"/>
</dbReference>
<dbReference type="AlphaFoldDB" id="W5Y5S6"/>
<dbReference type="CDD" id="cd18623">
    <property type="entry name" value="GH32_ScrB-like"/>
    <property type="match status" value="1"/>
</dbReference>
<dbReference type="HOGENOM" id="CLU_001528_7_1_11"/>
<dbReference type="PANTHER" id="PTHR43101:SF1">
    <property type="entry name" value="BETA-FRUCTOSIDASE"/>
    <property type="match status" value="1"/>
</dbReference>
<keyword evidence="4" id="KW-0326">Glycosidase</keyword>
<organism evidence="6 7">
    <name type="scientific">Corynebacterium vitaeruminis DSM 20294</name>
    <dbReference type="NCBI Taxonomy" id="1224164"/>
    <lineage>
        <taxon>Bacteria</taxon>
        <taxon>Bacillati</taxon>
        <taxon>Actinomycetota</taxon>
        <taxon>Actinomycetes</taxon>
        <taxon>Mycobacteriales</taxon>
        <taxon>Corynebacteriaceae</taxon>
        <taxon>Corynebacterium</taxon>
    </lineage>
</organism>
<protein>
    <recommendedName>
        <fullName evidence="2">beta-fructofuranosidase</fullName>
        <ecNumber evidence="2">3.2.1.26</ecNumber>
    </recommendedName>
</protein>
<dbReference type="InterPro" id="IPR023296">
    <property type="entry name" value="Glyco_hydro_beta-prop_sf"/>
</dbReference>
<proteinExistence type="inferred from homology"/>
<keyword evidence="3" id="KW-0378">Hydrolase</keyword>
<evidence type="ECO:0000256" key="1">
    <source>
        <dbReference type="ARBA" id="ARBA00009902"/>
    </source>
</evidence>
<evidence type="ECO:0000256" key="4">
    <source>
        <dbReference type="ARBA" id="ARBA00023295"/>
    </source>
</evidence>
<evidence type="ECO:0000313" key="6">
    <source>
        <dbReference type="EMBL" id="AHI21848.1"/>
    </source>
</evidence>
<dbReference type="PATRIC" id="fig|1224164.3.peg.449"/>
<reference evidence="6 7" key="1">
    <citation type="submission" date="2013-02" db="EMBL/GenBank/DDBJ databases">
        <title>The complete genome sequence of Corynebacterium vitaeruminis DSM 20294.</title>
        <authorList>
            <person name="Ruckert C."/>
            <person name="Albersmeier A."/>
            <person name="Kalinowski J."/>
        </authorList>
    </citation>
    <scope>NUCLEOTIDE SEQUENCE [LARGE SCALE GENOMIC DNA]</scope>
    <source>
        <strain evidence="7">ATCC 10234</strain>
    </source>
</reference>
<dbReference type="Proteomes" id="UP000019222">
    <property type="component" value="Chromosome"/>
</dbReference>